<dbReference type="Proteomes" id="UP000304912">
    <property type="component" value="Chromosome"/>
</dbReference>
<dbReference type="OrthoDB" id="8778507at2"/>
<evidence type="ECO:0000313" key="5">
    <source>
        <dbReference type="Proteomes" id="UP000304912"/>
    </source>
</evidence>
<reference evidence="4 5" key="1">
    <citation type="submission" date="2019-04" db="EMBL/GenBank/DDBJ databases">
        <title>Salinimonas iocasae sp. nov., a halophilic bacterium isolated from the outer tube casing of tubeworms in Okinawa Trough.</title>
        <authorList>
            <person name="Zhang H."/>
            <person name="Wang H."/>
            <person name="Li C."/>
        </authorList>
    </citation>
    <scope>NUCLEOTIDE SEQUENCE [LARGE SCALE GENOMIC DNA]</scope>
    <source>
        <strain evidence="4 5">KX18D6</strain>
    </source>
</reference>
<dbReference type="InterPro" id="IPR038180">
    <property type="entry name" value="FlgT_N_sf"/>
</dbReference>
<evidence type="ECO:0000259" key="2">
    <source>
        <dbReference type="Pfam" id="PF16539"/>
    </source>
</evidence>
<evidence type="ECO:0000259" key="1">
    <source>
        <dbReference type="Pfam" id="PF16538"/>
    </source>
</evidence>
<dbReference type="Gene3D" id="2.40.10.410">
    <property type="entry name" value="FlgT, C-terminal domain"/>
    <property type="match status" value="1"/>
</dbReference>
<evidence type="ECO:0008006" key="6">
    <source>
        <dbReference type="Google" id="ProtNLM"/>
    </source>
</evidence>
<dbReference type="Gene3D" id="3.30.1660.40">
    <property type="entry name" value="FlgT, N-terminal domain"/>
    <property type="match status" value="1"/>
</dbReference>
<organism evidence="4 5">
    <name type="scientific">Salinimonas iocasae</name>
    <dbReference type="NCBI Taxonomy" id="2572577"/>
    <lineage>
        <taxon>Bacteria</taxon>
        <taxon>Pseudomonadati</taxon>
        <taxon>Pseudomonadota</taxon>
        <taxon>Gammaproteobacteria</taxon>
        <taxon>Alteromonadales</taxon>
        <taxon>Alteromonadaceae</taxon>
        <taxon>Alteromonas/Salinimonas group</taxon>
        <taxon>Salinimonas</taxon>
    </lineage>
</organism>
<feature type="domain" description="Flagellar assembly protein T N-terminal" evidence="3">
    <location>
        <begin position="47"/>
        <end position="134"/>
    </location>
</feature>
<keyword evidence="5" id="KW-1185">Reference proteome</keyword>
<protein>
    <recommendedName>
        <fullName evidence="6">Flagellar assembly protein T N-terminal domain-containing protein</fullName>
    </recommendedName>
</protein>
<dbReference type="Gene3D" id="3.40.50.10610">
    <property type="entry name" value="ABC-type transport auxiliary lipoprotein component"/>
    <property type="match status" value="1"/>
</dbReference>
<accession>A0A5B7YFZ8</accession>
<dbReference type="InterPro" id="IPR032370">
    <property type="entry name" value="FlgT_N"/>
</dbReference>
<sequence length="407" mass="44926">MTVFRQSMTSLTSIHNALFNTRPGVYKKAIIALVSIVMLVPWQVSAAWFEAQGQALVVNGDKEDAKKKATQEALRQAMLFAGASVQSVQTLANGLLKKEQLTVTANAEVQNVELIDEIWERDIVTVRIRADIFPKPASCEAAGFLKTIATTEFLISTPSQAQDGQIQELSSVIPLKLQASLTQQTNAATIARITDYPIDWRRQDLRRQAPTLARQSRTQYIIAATITDLSLNREPASMLSFWKGDRATRHFSLDISLIDGVHGGVLMQKQYGTRAPWRFDQFEDVDASGAPFWQSAYGEAVARTLEQVSSDVAAKLACQPATGRVIQVAGNTLEVSLGRSHGIQVGDELFLYQTKQVSNPFNDNFIQYNLYPERVTVTAAYADSATVKVANDGILMNIQPNDFVAKR</sequence>
<dbReference type="InterPro" id="IPR032388">
    <property type="entry name" value="FlgT_C"/>
</dbReference>
<dbReference type="EMBL" id="CP039852">
    <property type="protein sequence ID" value="QCZ94300.1"/>
    <property type="molecule type" value="Genomic_DNA"/>
</dbReference>
<feature type="domain" description="Flagellar assembly protein T C-terminal" evidence="1">
    <location>
        <begin position="330"/>
        <end position="406"/>
    </location>
</feature>
<evidence type="ECO:0000259" key="3">
    <source>
        <dbReference type="Pfam" id="PF16548"/>
    </source>
</evidence>
<dbReference type="Pfam" id="PF16539">
    <property type="entry name" value="FlgT_M"/>
    <property type="match status" value="1"/>
</dbReference>
<dbReference type="Pfam" id="PF16548">
    <property type="entry name" value="FlgT_N"/>
    <property type="match status" value="1"/>
</dbReference>
<dbReference type="InterPro" id="IPR032386">
    <property type="entry name" value="FlgT_M"/>
</dbReference>
<dbReference type="InterPro" id="IPR038165">
    <property type="entry name" value="FlgT_C_sf"/>
</dbReference>
<dbReference type="KEGG" id="salk:FBQ74_12810"/>
<gene>
    <name evidence="4" type="ORF">FBQ74_12810</name>
</gene>
<feature type="domain" description="Flagellar assembly protein T middle" evidence="2">
    <location>
        <begin position="138"/>
        <end position="286"/>
    </location>
</feature>
<dbReference type="Pfam" id="PF16538">
    <property type="entry name" value="FlgT_C"/>
    <property type="match status" value="1"/>
</dbReference>
<dbReference type="AlphaFoldDB" id="A0A5B7YFZ8"/>
<name>A0A5B7YFZ8_9ALTE</name>
<evidence type="ECO:0000313" key="4">
    <source>
        <dbReference type="EMBL" id="QCZ94300.1"/>
    </source>
</evidence>
<proteinExistence type="predicted"/>